<dbReference type="GO" id="GO:0046872">
    <property type="term" value="F:metal ion binding"/>
    <property type="evidence" value="ECO:0007669"/>
    <property type="project" value="UniProtKB-KW"/>
</dbReference>
<evidence type="ECO:0000256" key="13">
    <source>
        <dbReference type="SAM" id="Phobius"/>
    </source>
</evidence>
<dbReference type="OrthoDB" id="8156287at2"/>
<keyword evidence="7" id="KW-0479">Metal-binding</keyword>
<dbReference type="Pfam" id="PF01292">
    <property type="entry name" value="Ni_hydr_CYTB"/>
    <property type="match status" value="1"/>
</dbReference>
<keyword evidence="4" id="KW-1003">Cell membrane</keyword>
<dbReference type="GO" id="GO:0022904">
    <property type="term" value="P:respiratory electron transport chain"/>
    <property type="evidence" value="ECO:0007669"/>
    <property type="project" value="InterPro"/>
</dbReference>
<dbReference type="SUPFAM" id="SSF81342">
    <property type="entry name" value="Transmembrane di-heme cytochromes"/>
    <property type="match status" value="1"/>
</dbReference>
<dbReference type="InterPro" id="IPR052168">
    <property type="entry name" value="Cytochrome_b561_oxidase"/>
</dbReference>
<keyword evidence="16" id="KW-1185">Reference proteome</keyword>
<protein>
    <submittedName>
        <fullName evidence="15">Cytochrome b561</fullName>
    </submittedName>
</protein>
<keyword evidence="5" id="KW-0349">Heme</keyword>
<evidence type="ECO:0000256" key="7">
    <source>
        <dbReference type="ARBA" id="ARBA00022723"/>
    </source>
</evidence>
<keyword evidence="9 13" id="KW-1133">Transmembrane helix</keyword>
<gene>
    <name evidence="15" type="ORF">C8D95_106214</name>
</gene>
<evidence type="ECO:0000313" key="16">
    <source>
        <dbReference type="Proteomes" id="UP000245390"/>
    </source>
</evidence>
<comment type="subcellular location">
    <subcellularLocation>
        <location evidence="2">Cell membrane</location>
        <topology evidence="2">Multi-pass membrane protein</topology>
    </subcellularLocation>
</comment>
<name>A0A316G4Q7_9RHOB</name>
<sequence length="193" mass="20924">MHETDAGRKGSDGREETEARAEVDGYTPLQIALHWAIAGLVLVQLLLNGSIEVAFDARMDGDVALHGFIGQALAFGHIAIGSAILILTVWRLAVRLSVGPPDPSMPAPRAIVLIGKMAHVALYAFILVMPMTGLVAWVLKSDIAAELHEWLRWPFILLIIGHGLGALLEHMAFGNRTLERMLRSKVRGAAGQR</sequence>
<evidence type="ECO:0000313" key="15">
    <source>
        <dbReference type="EMBL" id="PWK55818.1"/>
    </source>
</evidence>
<accession>A0A316G4Q7</accession>
<comment type="cofactor">
    <cofactor evidence="1">
        <name>heme b</name>
        <dbReference type="ChEBI" id="CHEBI:60344"/>
    </cofactor>
</comment>
<dbReference type="InterPro" id="IPR011577">
    <property type="entry name" value="Cyt_b561_bac/Ni-Hgenase"/>
</dbReference>
<evidence type="ECO:0000256" key="9">
    <source>
        <dbReference type="ARBA" id="ARBA00022989"/>
    </source>
</evidence>
<organism evidence="15 16">
    <name type="scientific">Silicimonas algicola</name>
    <dbReference type="NCBI Taxonomy" id="1826607"/>
    <lineage>
        <taxon>Bacteria</taxon>
        <taxon>Pseudomonadati</taxon>
        <taxon>Pseudomonadota</taxon>
        <taxon>Alphaproteobacteria</taxon>
        <taxon>Rhodobacterales</taxon>
        <taxon>Paracoccaceae</taxon>
    </lineage>
</organism>
<feature type="transmembrane region" description="Helical" evidence="13">
    <location>
        <begin position="32"/>
        <end position="51"/>
    </location>
</feature>
<evidence type="ECO:0000256" key="5">
    <source>
        <dbReference type="ARBA" id="ARBA00022617"/>
    </source>
</evidence>
<evidence type="ECO:0000256" key="12">
    <source>
        <dbReference type="ARBA" id="ARBA00037975"/>
    </source>
</evidence>
<evidence type="ECO:0000256" key="1">
    <source>
        <dbReference type="ARBA" id="ARBA00001970"/>
    </source>
</evidence>
<dbReference type="EMBL" id="QGGV01000006">
    <property type="protein sequence ID" value="PWK55818.1"/>
    <property type="molecule type" value="Genomic_DNA"/>
</dbReference>
<dbReference type="GO" id="GO:0009055">
    <property type="term" value="F:electron transfer activity"/>
    <property type="evidence" value="ECO:0007669"/>
    <property type="project" value="InterPro"/>
</dbReference>
<evidence type="ECO:0000256" key="2">
    <source>
        <dbReference type="ARBA" id="ARBA00004651"/>
    </source>
</evidence>
<comment type="caution">
    <text evidence="15">The sequence shown here is derived from an EMBL/GenBank/DDBJ whole genome shotgun (WGS) entry which is preliminary data.</text>
</comment>
<feature type="transmembrane region" description="Helical" evidence="13">
    <location>
        <begin position="110"/>
        <end position="139"/>
    </location>
</feature>
<keyword evidence="6 13" id="KW-0812">Transmembrane</keyword>
<proteinExistence type="inferred from homology"/>
<dbReference type="PANTHER" id="PTHR30529">
    <property type="entry name" value="CYTOCHROME B561"/>
    <property type="match status" value="1"/>
</dbReference>
<dbReference type="GO" id="GO:0005886">
    <property type="term" value="C:plasma membrane"/>
    <property type="evidence" value="ECO:0007669"/>
    <property type="project" value="UniProtKB-SubCell"/>
</dbReference>
<evidence type="ECO:0000259" key="14">
    <source>
        <dbReference type="Pfam" id="PF01292"/>
    </source>
</evidence>
<feature type="domain" description="Cytochrome b561 bacterial/Ni-hydrogenase" evidence="14">
    <location>
        <begin position="26"/>
        <end position="183"/>
    </location>
</feature>
<keyword evidence="11 13" id="KW-0472">Membrane</keyword>
<dbReference type="InterPro" id="IPR016174">
    <property type="entry name" value="Di-haem_cyt_TM"/>
</dbReference>
<feature type="transmembrane region" description="Helical" evidence="13">
    <location>
        <begin position="151"/>
        <end position="173"/>
    </location>
</feature>
<evidence type="ECO:0000256" key="10">
    <source>
        <dbReference type="ARBA" id="ARBA00023004"/>
    </source>
</evidence>
<evidence type="ECO:0000256" key="8">
    <source>
        <dbReference type="ARBA" id="ARBA00022982"/>
    </source>
</evidence>
<evidence type="ECO:0000256" key="4">
    <source>
        <dbReference type="ARBA" id="ARBA00022475"/>
    </source>
</evidence>
<dbReference type="KEGG" id="salo:EF888_15865"/>
<keyword evidence="10" id="KW-0408">Iron</keyword>
<dbReference type="RefSeq" id="WP_109759880.1">
    <property type="nucleotide sequence ID" value="NZ_CP034588.1"/>
</dbReference>
<evidence type="ECO:0000256" key="3">
    <source>
        <dbReference type="ARBA" id="ARBA00022448"/>
    </source>
</evidence>
<dbReference type="AlphaFoldDB" id="A0A316G4Q7"/>
<keyword evidence="3" id="KW-0813">Transport</keyword>
<dbReference type="Proteomes" id="UP000245390">
    <property type="component" value="Unassembled WGS sequence"/>
</dbReference>
<dbReference type="GO" id="GO:0020037">
    <property type="term" value="F:heme binding"/>
    <property type="evidence" value="ECO:0007669"/>
    <property type="project" value="TreeGrafter"/>
</dbReference>
<feature type="transmembrane region" description="Helical" evidence="13">
    <location>
        <begin position="63"/>
        <end position="90"/>
    </location>
</feature>
<evidence type="ECO:0000256" key="6">
    <source>
        <dbReference type="ARBA" id="ARBA00022692"/>
    </source>
</evidence>
<reference evidence="15 16" key="1">
    <citation type="submission" date="2018-05" db="EMBL/GenBank/DDBJ databases">
        <title>Genomic Encyclopedia of Type Strains, Phase IV (KMG-IV): sequencing the most valuable type-strain genomes for metagenomic binning, comparative biology and taxonomic classification.</title>
        <authorList>
            <person name="Goeker M."/>
        </authorList>
    </citation>
    <scope>NUCLEOTIDE SEQUENCE [LARGE SCALE GENOMIC DNA]</scope>
    <source>
        <strain evidence="15 16">DSM 103371</strain>
    </source>
</reference>
<evidence type="ECO:0000256" key="11">
    <source>
        <dbReference type="ARBA" id="ARBA00023136"/>
    </source>
</evidence>
<comment type="similarity">
    <text evidence="12">Belongs to the cytochrome b561 family.</text>
</comment>
<keyword evidence="8" id="KW-0249">Electron transport</keyword>
<dbReference type="PANTHER" id="PTHR30529:SF1">
    <property type="entry name" value="CYTOCHROME B561 HOMOLOG 2"/>
    <property type="match status" value="1"/>
</dbReference>